<dbReference type="NCBIfam" id="TIGR00500">
    <property type="entry name" value="met_pdase_I"/>
    <property type="match status" value="1"/>
</dbReference>
<dbReference type="PRINTS" id="PR00599">
    <property type="entry name" value="MAPEPTIDASE"/>
</dbReference>
<feature type="binding site" evidence="6">
    <location>
        <position position="201"/>
    </location>
    <ligand>
        <name>a divalent metal cation</name>
        <dbReference type="ChEBI" id="CHEBI:60240"/>
        <label>2</label>
        <note>catalytic</note>
    </ligand>
</feature>
<accession>A0A1G2RGV1</accession>
<dbReference type="CDD" id="cd01086">
    <property type="entry name" value="MetAP1"/>
    <property type="match status" value="1"/>
</dbReference>
<name>A0A1G2RGV1_9BACT</name>
<comment type="caution">
    <text evidence="9">The sequence shown here is derived from an EMBL/GenBank/DDBJ whole genome shotgun (WGS) entry which is preliminary data.</text>
</comment>
<comment type="similarity">
    <text evidence="6">Belongs to the peptidase M24A family. Methionine aminopeptidase type 1 subfamily.</text>
</comment>
<proteinExistence type="inferred from homology"/>
<dbReference type="EMBL" id="MHUF01000031">
    <property type="protein sequence ID" value="OHA71768.1"/>
    <property type="molecule type" value="Genomic_DNA"/>
</dbReference>
<feature type="binding site" evidence="6">
    <location>
        <position position="77"/>
    </location>
    <ligand>
        <name>substrate</name>
    </ligand>
</feature>
<evidence type="ECO:0000259" key="8">
    <source>
        <dbReference type="Pfam" id="PF00557"/>
    </source>
</evidence>
<comment type="function">
    <text evidence="1 6">Removes the N-terminal methionine from nascent proteins. The N-terminal methionine is often cleaved when the second residue in the primary sequence is small and uncharged (Met-Ala-, Cys, Gly, Pro, Ser, Thr, or Val). Requires deformylation of the N(alpha)-formylated initiator methionine before it can be hydrolyzed.</text>
</comment>
<dbReference type="GO" id="GO:0006508">
    <property type="term" value="P:proteolysis"/>
    <property type="evidence" value="ECO:0007669"/>
    <property type="project" value="UniProtKB-KW"/>
</dbReference>
<dbReference type="PANTHER" id="PTHR43330">
    <property type="entry name" value="METHIONINE AMINOPEPTIDASE"/>
    <property type="match status" value="1"/>
</dbReference>
<organism evidence="9 10">
    <name type="scientific">Candidatus Wildermuthbacteria bacterium RIFCSPLOWO2_01_FULL_47_18</name>
    <dbReference type="NCBI Taxonomy" id="1802460"/>
    <lineage>
        <taxon>Bacteria</taxon>
        <taxon>Candidatus Wildermuthiibacteriota</taxon>
    </lineage>
</organism>
<feature type="binding site" evidence="6">
    <location>
        <position position="232"/>
    </location>
    <ligand>
        <name>a divalent metal cation</name>
        <dbReference type="ChEBI" id="CHEBI:60240"/>
        <label>1</label>
    </ligand>
</feature>
<dbReference type="InterPro" id="IPR002467">
    <property type="entry name" value="Pept_M24A_MAP1"/>
</dbReference>
<reference evidence="9 10" key="1">
    <citation type="journal article" date="2016" name="Nat. Commun.">
        <title>Thousands of microbial genomes shed light on interconnected biogeochemical processes in an aquifer system.</title>
        <authorList>
            <person name="Anantharaman K."/>
            <person name="Brown C.T."/>
            <person name="Hug L.A."/>
            <person name="Sharon I."/>
            <person name="Castelle C.J."/>
            <person name="Probst A.J."/>
            <person name="Thomas B.C."/>
            <person name="Singh A."/>
            <person name="Wilkins M.J."/>
            <person name="Karaoz U."/>
            <person name="Brodie E.L."/>
            <person name="Williams K.H."/>
            <person name="Hubbard S.S."/>
            <person name="Banfield J.F."/>
        </authorList>
    </citation>
    <scope>NUCLEOTIDE SEQUENCE [LARGE SCALE GENOMIC DNA]</scope>
</reference>
<evidence type="ECO:0000256" key="2">
    <source>
        <dbReference type="ARBA" id="ARBA00022438"/>
    </source>
</evidence>
<evidence type="ECO:0000256" key="7">
    <source>
        <dbReference type="RuleBase" id="RU003653"/>
    </source>
</evidence>
<evidence type="ECO:0000313" key="9">
    <source>
        <dbReference type="EMBL" id="OHA71768.1"/>
    </source>
</evidence>
<evidence type="ECO:0000256" key="6">
    <source>
        <dbReference type="HAMAP-Rule" id="MF_01974"/>
    </source>
</evidence>
<feature type="binding site" evidence="6">
    <location>
        <position position="105"/>
    </location>
    <ligand>
        <name>a divalent metal cation</name>
        <dbReference type="ChEBI" id="CHEBI:60240"/>
        <label>2</label>
        <note>catalytic</note>
    </ligand>
</feature>
<dbReference type="InterPro" id="IPR036005">
    <property type="entry name" value="Creatinase/aminopeptidase-like"/>
</dbReference>
<dbReference type="Proteomes" id="UP000177287">
    <property type="component" value="Unassembled WGS sequence"/>
</dbReference>
<protein>
    <recommendedName>
        <fullName evidence="6 7">Methionine aminopeptidase</fullName>
        <shortName evidence="6">MAP</shortName>
        <shortName evidence="6">MetAP</shortName>
        <ecNumber evidence="6 7">3.4.11.18</ecNumber>
    </recommendedName>
    <alternativeName>
        <fullName evidence="6">Peptidase M</fullName>
    </alternativeName>
</protein>
<dbReference type="EC" id="3.4.11.18" evidence="6 7"/>
<dbReference type="Pfam" id="PF00557">
    <property type="entry name" value="Peptidase_M24"/>
    <property type="match status" value="1"/>
</dbReference>
<evidence type="ECO:0000256" key="3">
    <source>
        <dbReference type="ARBA" id="ARBA00022670"/>
    </source>
</evidence>
<feature type="binding site" evidence="6">
    <location>
        <position position="232"/>
    </location>
    <ligand>
        <name>a divalent metal cation</name>
        <dbReference type="ChEBI" id="CHEBI:60240"/>
        <label>2</label>
        <note>catalytic</note>
    </ligand>
</feature>
<feature type="binding site" evidence="6">
    <location>
        <position position="94"/>
    </location>
    <ligand>
        <name>a divalent metal cation</name>
        <dbReference type="ChEBI" id="CHEBI:60240"/>
        <label>1</label>
    </ligand>
</feature>
<comment type="catalytic activity">
    <reaction evidence="6 7">
        <text>Release of N-terminal amino acids, preferentially methionine, from peptides and arylamides.</text>
        <dbReference type="EC" id="3.4.11.18"/>
    </reaction>
</comment>
<feature type="domain" description="Peptidase M24" evidence="8">
    <location>
        <begin position="12"/>
        <end position="238"/>
    </location>
</feature>
<keyword evidence="5 6" id="KW-0378">Hydrolase</keyword>
<sequence>MISIKTPREIKTMQEGGKILARILKEVSLKIQPGVTTKELNRAAEALILQSGALLAFKGYENFPAAMCVSVNDEIVHVVPSSRVLKEGDIVTLDLGLIWEGFYLDMARTFPVGTVSPEVSRLIRITKKALRIGIKKAKIGNTVGDIGNTIQRLVEDQGYQVVRELCGHGIGKGLHEDPKIPNYGKRKNGEELEEGMVICIEPMITVGDWKLSQMEDGHGYKTKDGSLSCHFEDTIAITSKGPLVLTQDS</sequence>
<keyword evidence="3 6" id="KW-0645">Protease</keyword>
<dbReference type="PANTHER" id="PTHR43330:SF27">
    <property type="entry name" value="METHIONINE AMINOPEPTIDASE"/>
    <property type="match status" value="1"/>
</dbReference>
<gene>
    <name evidence="6" type="primary">map</name>
    <name evidence="9" type="ORF">A3A27_01330</name>
</gene>
<feature type="binding site" evidence="6">
    <location>
        <position position="175"/>
    </location>
    <ligand>
        <name>substrate</name>
    </ligand>
</feature>
<dbReference type="AlphaFoldDB" id="A0A1G2RGV1"/>
<feature type="binding site" evidence="6">
    <location>
        <position position="168"/>
    </location>
    <ligand>
        <name>a divalent metal cation</name>
        <dbReference type="ChEBI" id="CHEBI:60240"/>
        <label>2</label>
        <note>catalytic</note>
    </ligand>
</feature>
<dbReference type="GO" id="GO:0004239">
    <property type="term" value="F:initiator methionyl aminopeptidase activity"/>
    <property type="evidence" value="ECO:0007669"/>
    <property type="project" value="UniProtKB-UniRule"/>
</dbReference>
<evidence type="ECO:0000256" key="4">
    <source>
        <dbReference type="ARBA" id="ARBA00022723"/>
    </source>
</evidence>
<dbReference type="HAMAP" id="MF_01974">
    <property type="entry name" value="MetAP_1"/>
    <property type="match status" value="1"/>
</dbReference>
<dbReference type="GO" id="GO:0005829">
    <property type="term" value="C:cytosol"/>
    <property type="evidence" value="ECO:0007669"/>
    <property type="project" value="TreeGrafter"/>
</dbReference>
<dbReference type="InterPro" id="IPR000994">
    <property type="entry name" value="Pept_M24"/>
</dbReference>
<dbReference type="InterPro" id="IPR001714">
    <property type="entry name" value="Pept_M24_MAP"/>
</dbReference>
<evidence type="ECO:0000256" key="1">
    <source>
        <dbReference type="ARBA" id="ARBA00002521"/>
    </source>
</evidence>
<dbReference type="SUPFAM" id="SSF55920">
    <property type="entry name" value="Creatinase/aminopeptidase"/>
    <property type="match status" value="1"/>
</dbReference>
<comment type="subunit">
    <text evidence="6">Monomer.</text>
</comment>
<evidence type="ECO:0000313" key="10">
    <source>
        <dbReference type="Proteomes" id="UP000177287"/>
    </source>
</evidence>
<dbReference type="GO" id="GO:0046872">
    <property type="term" value="F:metal ion binding"/>
    <property type="evidence" value="ECO:0007669"/>
    <property type="project" value="UniProtKB-UniRule"/>
</dbReference>
<feature type="binding site" evidence="6">
    <location>
        <position position="105"/>
    </location>
    <ligand>
        <name>a divalent metal cation</name>
        <dbReference type="ChEBI" id="CHEBI:60240"/>
        <label>1</label>
    </ligand>
</feature>
<comment type="cofactor">
    <cofactor evidence="6">
        <name>Co(2+)</name>
        <dbReference type="ChEBI" id="CHEBI:48828"/>
    </cofactor>
    <cofactor evidence="6">
        <name>Zn(2+)</name>
        <dbReference type="ChEBI" id="CHEBI:29105"/>
    </cofactor>
    <cofactor evidence="6">
        <name>Mn(2+)</name>
        <dbReference type="ChEBI" id="CHEBI:29035"/>
    </cofactor>
    <cofactor evidence="6">
        <name>Fe(2+)</name>
        <dbReference type="ChEBI" id="CHEBI:29033"/>
    </cofactor>
    <text evidence="6">Binds 2 divalent metal cations per subunit. Has a high-affinity and a low affinity metal-binding site. The true nature of the physiological cofactor is under debate. The enzyme is active with cobalt, zinc, manganese or divalent iron ions. Most likely, methionine aminopeptidases function as mononuclear Fe(2+)-metalloproteases under physiological conditions, and the catalytically relevant metal-binding site has been assigned to the histidine-containing high-affinity site.</text>
</comment>
<keyword evidence="4 6" id="KW-0479">Metal-binding</keyword>
<evidence type="ECO:0000256" key="5">
    <source>
        <dbReference type="ARBA" id="ARBA00022801"/>
    </source>
</evidence>
<keyword evidence="2 6" id="KW-0031">Aminopeptidase</keyword>
<dbReference type="GO" id="GO:0070006">
    <property type="term" value="F:metalloaminopeptidase activity"/>
    <property type="evidence" value="ECO:0007669"/>
    <property type="project" value="UniProtKB-UniRule"/>
</dbReference>
<dbReference type="Gene3D" id="3.90.230.10">
    <property type="entry name" value="Creatinase/methionine aminopeptidase superfamily"/>
    <property type="match status" value="1"/>
</dbReference>